<dbReference type="AlphaFoldDB" id="S5XQN4"/>
<dbReference type="EMBL" id="CP006650">
    <property type="protein sequence ID" value="AGT07377.1"/>
    <property type="molecule type" value="Genomic_DNA"/>
</dbReference>
<feature type="transmembrane region" description="Helical" evidence="1">
    <location>
        <begin position="12"/>
        <end position="33"/>
    </location>
</feature>
<keyword evidence="3" id="KW-1185">Reference proteome</keyword>
<evidence type="ECO:0000313" key="3">
    <source>
        <dbReference type="Proteomes" id="UP000015480"/>
    </source>
</evidence>
<dbReference type="STRING" id="1367847.JCM7686_0266"/>
<keyword evidence="1" id="KW-1133">Transmembrane helix</keyword>
<keyword evidence="1" id="KW-0472">Membrane</keyword>
<sequence length="83" mass="9020">MRDFFIRSMEQIINALVVLGAIAVVMTAIMVMGSPQGGLVRGIAVLIFGAIYLVLMAGMVYLGLGIYNNTRRTAEATEEIARR</sequence>
<reference evidence="2 3" key="1">
    <citation type="journal article" date="2014" name="BMC Genomics">
        <title>Architecture and functions of a multipartite genome of the methylotrophic bacterium Paracoccus aminophilus JCM 7686, containing primary and secondary chromids.</title>
        <authorList>
            <person name="Dziewit L."/>
            <person name="Czarnecki J."/>
            <person name="Wibberg D."/>
            <person name="Radlinska M."/>
            <person name="Mrozek P."/>
            <person name="Szymczak M."/>
            <person name="Schluter A."/>
            <person name="Puhler A."/>
            <person name="Bartosik D."/>
        </authorList>
    </citation>
    <scope>NUCLEOTIDE SEQUENCE [LARGE SCALE GENOMIC DNA]</scope>
    <source>
        <strain evidence="2">JCM 7686</strain>
    </source>
</reference>
<dbReference type="KEGG" id="pami:JCM7686_0266"/>
<dbReference type="PATRIC" id="fig|1367847.3.peg.212"/>
<dbReference type="Proteomes" id="UP000015480">
    <property type="component" value="Chromosome"/>
</dbReference>
<dbReference type="OrthoDB" id="7871282at2"/>
<gene>
    <name evidence="2" type="ORF">JCM7686_0266</name>
</gene>
<keyword evidence="1" id="KW-0812">Transmembrane</keyword>
<dbReference type="HOGENOM" id="CLU_193689_0_0_5"/>
<dbReference type="eggNOG" id="ENOG5033F04">
    <property type="taxonomic scope" value="Bacteria"/>
</dbReference>
<accession>S5XQN4</accession>
<proteinExistence type="predicted"/>
<organism evidence="2 3">
    <name type="scientific">Paracoccus aminophilus JCM 7686</name>
    <dbReference type="NCBI Taxonomy" id="1367847"/>
    <lineage>
        <taxon>Bacteria</taxon>
        <taxon>Pseudomonadati</taxon>
        <taxon>Pseudomonadota</taxon>
        <taxon>Alphaproteobacteria</taxon>
        <taxon>Rhodobacterales</taxon>
        <taxon>Paracoccaceae</taxon>
        <taxon>Paracoccus</taxon>
    </lineage>
</organism>
<evidence type="ECO:0000313" key="2">
    <source>
        <dbReference type="EMBL" id="AGT07377.1"/>
    </source>
</evidence>
<protein>
    <submittedName>
        <fullName evidence="2">Uncharacterized protein</fullName>
    </submittedName>
</protein>
<feature type="transmembrane region" description="Helical" evidence="1">
    <location>
        <begin position="39"/>
        <end position="64"/>
    </location>
</feature>
<dbReference type="RefSeq" id="WP_020949017.1">
    <property type="nucleotide sequence ID" value="NC_022041.1"/>
</dbReference>
<name>S5XQN4_PARAH</name>
<evidence type="ECO:0000256" key="1">
    <source>
        <dbReference type="SAM" id="Phobius"/>
    </source>
</evidence>